<evidence type="ECO:0000256" key="6">
    <source>
        <dbReference type="ARBA" id="ARBA00029799"/>
    </source>
</evidence>
<evidence type="ECO:0000313" key="7">
    <source>
        <dbReference type="EMBL" id="MBF0870195.1"/>
    </source>
</evidence>
<keyword evidence="4" id="KW-0324">Glycolysis</keyword>
<comment type="caution">
    <text evidence="7">The sequence shown here is derived from an EMBL/GenBank/DDBJ whole genome shotgun (WGS) entry which is preliminary data.</text>
</comment>
<evidence type="ECO:0000256" key="4">
    <source>
        <dbReference type="ARBA" id="ARBA00023152"/>
    </source>
</evidence>
<comment type="similarity">
    <text evidence="2">Belongs to the class I fructose-bisphosphate aldolase family.</text>
</comment>
<organism evidence="7 8">
    <name type="scientific">Gluconobacter japonicus</name>
    <dbReference type="NCBI Taxonomy" id="376620"/>
    <lineage>
        <taxon>Bacteria</taxon>
        <taxon>Pseudomonadati</taxon>
        <taxon>Pseudomonadota</taxon>
        <taxon>Alphaproteobacteria</taxon>
        <taxon>Acetobacterales</taxon>
        <taxon>Acetobacteraceae</taxon>
        <taxon>Gluconobacter</taxon>
    </lineage>
</organism>
<reference evidence="7" key="1">
    <citation type="submission" date="2020-04" db="EMBL/GenBank/DDBJ databases">
        <authorList>
            <person name="Sombolestani A."/>
        </authorList>
    </citation>
    <scope>NUCLEOTIDE SEQUENCE</scope>
    <source>
        <strain evidence="7">R71697</strain>
    </source>
</reference>
<dbReference type="NCBIfam" id="NF003784">
    <property type="entry name" value="PRK05377.1"/>
    <property type="match status" value="1"/>
</dbReference>
<dbReference type="Pfam" id="PF00274">
    <property type="entry name" value="Glycolytic"/>
    <property type="match status" value="1"/>
</dbReference>
<dbReference type="SUPFAM" id="SSF51569">
    <property type="entry name" value="Aldolase"/>
    <property type="match status" value="1"/>
</dbReference>
<evidence type="ECO:0000256" key="3">
    <source>
        <dbReference type="ARBA" id="ARBA00013068"/>
    </source>
</evidence>
<gene>
    <name evidence="7" type="ORF">HKD32_04885</name>
</gene>
<name>A0A9Q2IQ23_GLUJA</name>
<sequence>MPDATMAEQVSKKPGFIAALDQSGGSTPKALAQYGIESDAYSNDADMFRLMHEMRVRIITSPAFQSHEVLAAILFEKTMDGTVGDVPVPTYLWKNCGIVPFLKIDKGLEEEKDGAQLMKPIPGLDALLERAAKLGGYGTKERSVIRLANPEAIKAIVQQQFDIAAQVASHGLVPIMEPEVLVKSPEKADAEAILAKELALGLDALPGDYPIMLKVTIPETPNLYADLMKHPRMQRVVALSGGYPLDQACQKLKANHGMIASFSRALVDDLRVSQSDQEFNAILSKVVDRIYDASVNKT</sequence>
<dbReference type="GO" id="GO:0004332">
    <property type="term" value="F:fructose-bisphosphate aldolase activity"/>
    <property type="evidence" value="ECO:0007669"/>
    <property type="project" value="UniProtKB-EC"/>
</dbReference>
<dbReference type="Gene3D" id="3.20.20.70">
    <property type="entry name" value="Aldolase class I"/>
    <property type="match status" value="1"/>
</dbReference>
<keyword evidence="5" id="KW-0456">Lyase</keyword>
<dbReference type="GO" id="GO:0006096">
    <property type="term" value="P:glycolytic process"/>
    <property type="evidence" value="ECO:0007669"/>
    <property type="project" value="UniProtKB-KW"/>
</dbReference>
<evidence type="ECO:0000256" key="2">
    <source>
        <dbReference type="ARBA" id="ARBA00010387"/>
    </source>
</evidence>
<evidence type="ECO:0000313" key="8">
    <source>
        <dbReference type="Proteomes" id="UP000661006"/>
    </source>
</evidence>
<dbReference type="EC" id="4.1.2.13" evidence="3"/>
<dbReference type="Proteomes" id="UP000661006">
    <property type="component" value="Unassembled WGS sequence"/>
</dbReference>
<evidence type="ECO:0000256" key="1">
    <source>
        <dbReference type="ARBA" id="ARBA00004714"/>
    </source>
</evidence>
<dbReference type="InterPro" id="IPR000741">
    <property type="entry name" value="FBA_I"/>
</dbReference>
<dbReference type="GeneID" id="81474022"/>
<comment type="pathway">
    <text evidence="1">Carbohydrate degradation; glycolysis; D-glyceraldehyde 3-phosphate and glycerone phosphate from D-glucose: step 4/4.</text>
</comment>
<accession>A0A9Q2IQ23</accession>
<reference evidence="7" key="2">
    <citation type="submission" date="2020-11" db="EMBL/GenBank/DDBJ databases">
        <title>Description of novel Gluconobacter species.</title>
        <authorList>
            <person name="Cleenwerck I."/>
            <person name="Cnockaert M."/>
            <person name="Borremans W."/>
            <person name="Wieme A.D."/>
            <person name="De Vuyst L."/>
            <person name="Vandamme P."/>
        </authorList>
    </citation>
    <scope>NUCLEOTIDE SEQUENCE</scope>
    <source>
        <strain evidence="7">R71697</strain>
    </source>
</reference>
<dbReference type="RefSeq" id="WP_194257613.1">
    <property type="nucleotide sequence ID" value="NZ_JABCQN010000002.1"/>
</dbReference>
<dbReference type="AlphaFoldDB" id="A0A9Q2IQ23"/>
<proteinExistence type="inferred from homology"/>
<evidence type="ECO:0000256" key="5">
    <source>
        <dbReference type="ARBA" id="ARBA00023239"/>
    </source>
</evidence>
<protein>
    <recommendedName>
        <fullName evidence="3">fructose-bisphosphate aldolase</fullName>
        <ecNumber evidence="3">4.1.2.13</ecNumber>
    </recommendedName>
    <alternativeName>
        <fullName evidence="6">Fructose-bisphosphate aldolase class I</fullName>
    </alternativeName>
</protein>
<dbReference type="PANTHER" id="PTHR11627">
    <property type="entry name" value="FRUCTOSE-BISPHOSPHATE ALDOLASE"/>
    <property type="match status" value="1"/>
</dbReference>
<dbReference type="EMBL" id="JABCQN010000002">
    <property type="protein sequence ID" value="MBF0870195.1"/>
    <property type="molecule type" value="Genomic_DNA"/>
</dbReference>
<dbReference type="InterPro" id="IPR013785">
    <property type="entry name" value="Aldolase_TIM"/>
</dbReference>